<comment type="caution">
    <text evidence="1">The sequence shown here is derived from an EMBL/GenBank/DDBJ whole genome shotgun (WGS) entry which is preliminary data.</text>
</comment>
<sequence>MEIDIEHATDGLIPNVLDNHQSVRKYFLTVAALSGQGFMSLSLPETEKDFVLSKIELKAIYKSCTGRLTNDHFRVTTFIGSTYHLEDLDISNPAPEWLWISKLCQLLLYCSDRKLMNRITEITTFARLWIVQGSSYHNLWQECVELQSKDIATTFENIDAYKQHLDEINSPDLNQFAKVHRALKFVLHNKNRIERTSTNGRKSRVTRRVDEEKIEYVVFNDVDDDSDELISVTEFLKTDNDIDVVREKLDIGLPDFTLLKQTSLQAHEKYSPQQMYHRTRSKLQHANKNERLIGSNVRILPLFALQNIFAYLWQLFEGLSSSHDRDKKRVVSYLLLSMLTGRSVVQLIEDVTGNNKQYINLNRRNNSYHLNIILDITPLRLRTQGIQKVLANRLLECDISLPEQLGVFLAYKGDINKEILYEVINETRDALKLPYLSLARIEKGLYSILIHHVSNSQIASIITGRNERKRADIWYSSNSIDNIRAVYQRAITLISQKTTYDNDYLNLVSNIFNYKIGSQNCPDYAIVINFIDLLHQKVEATTDYIEKFNAYSIWLWHISLLLTSVRAVEGAPGYFDQFNLELGLIWISDKEERATASSQRYVPLCPFLIEAINRYIDFLKSFSSLFCRLDMRIQHWVDEVMKSERPLINVFNKKGELESIRPVLVRNEIHKNFKFKEDWTRHVGQRYLHEQNVNESMILSVFGHEMMGQESWRKNSSISIGDILDLRPTYQALADKLEIRQVQV</sequence>
<organism evidence="1 2">
    <name type="scientific">Psychrobacter saeujeotis</name>
    <dbReference type="NCBI Taxonomy" id="3143436"/>
    <lineage>
        <taxon>Bacteria</taxon>
        <taxon>Pseudomonadati</taxon>
        <taxon>Pseudomonadota</taxon>
        <taxon>Gammaproteobacteria</taxon>
        <taxon>Moraxellales</taxon>
        <taxon>Moraxellaceae</taxon>
        <taxon>Psychrobacter</taxon>
    </lineage>
</organism>
<evidence type="ECO:0000313" key="1">
    <source>
        <dbReference type="EMBL" id="MEN2751268.1"/>
    </source>
</evidence>
<name>A0ABU9X7T4_9GAMM</name>
<dbReference type="RefSeq" id="WP_299219729.1">
    <property type="nucleotide sequence ID" value="NZ_JBDGHN010000002.1"/>
</dbReference>
<keyword evidence="2" id="KW-1185">Reference proteome</keyword>
<proteinExistence type="predicted"/>
<evidence type="ECO:0000313" key="2">
    <source>
        <dbReference type="Proteomes" id="UP001461960"/>
    </source>
</evidence>
<dbReference type="EMBL" id="JBDGHN010000002">
    <property type="protein sequence ID" value="MEN2751268.1"/>
    <property type="molecule type" value="Genomic_DNA"/>
</dbReference>
<dbReference type="Proteomes" id="UP001461960">
    <property type="component" value="Unassembled WGS sequence"/>
</dbReference>
<protein>
    <submittedName>
        <fullName evidence="1">Uncharacterized protein</fullName>
    </submittedName>
</protein>
<reference evidence="1 2" key="1">
    <citation type="submission" date="2024-05" db="EMBL/GenBank/DDBJ databases">
        <authorList>
            <person name="Kim H.-Y."/>
            <person name="Kim E."/>
            <person name="Cai Y."/>
            <person name="Yang S.-M."/>
            <person name="Lee W."/>
        </authorList>
    </citation>
    <scope>NUCLEOTIDE SEQUENCE [LARGE SCALE GENOMIC DNA]</scope>
    <source>
        <strain evidence="1 2">FBL11</strain>
    </source>
</reference>
<gene>
    <name evidence="1" type="ORF">AAIR29_06435</name>
</gene>
<accession>A0ABU9X7T4</accession>